<dbReference type="AlphaFoldDB" id="A0A0F9JYD8"/>
<organism evidence="1">
    <name type="scientific">marine sediment metagenome</name>
    <dbReference type="NCBI Taxonomy" id="412755"/>
    <lineage>
        <taxon>unclassified sequences</taxon>
        <taxon>metagenomes</taxon>
        <taxon>ecological metagenomes</taxon>
    </lineage>
</organism>
<reference evidence="1" key="1">
    <citation type="journal article" date="2015" name="Nature">
        <title>Complex archaea that bridge the gap between prokaryotes and eukaryotes.</title>
        <authorList>
            <person name="Spang A."/>
            <person name="Saw J.H."/>
            <person name="Jorgensen S.L."/>
            <person name="Zaremba-Niedzwiedzka K."/>
            <person name="Martijn J."/>
            <person name="Lind A.E."/>
            <person name="van Eijk R."/>
            <person name="Schleper C."/>
            <person name="Guy L."/>
            <person name="Ettema T.J."/>
        </authorList>
    </citation>
    <scope>NUCLEOTIDE SEQUENCE</scope>
</reference>
<protein>
    <submittedName>
        <fullName evidence="1">Uncharacterized protein</fullName>
    </submittedName>
</protein>
<evidence type="ECO:0000313" key="1">
    <source>
        <dbReference type="EMBL" id="KKM67471.1"/>
    </source>
</evidence>
<dbReference type="EMBL" id="LAZR01010344">
    <property type="protein sequence ID" value="KKM67471.1"/>
    <property type="molecule type" value="Genomic_DNA"/>
</dbReference>
<comment type="caution">
    <text evidence="1">The sequence shown here is derived from an EMBL/GenBank/DDBJ whole genome shotgun (WGS) entry which is preliminary data.</text>
</comment>
<sequence length="73" mass="8399">MSSKPIKVDVEELARALHEAGREAVEKKKTVVASLGLKTPVKFLEWDEIHEDAKEGRMIQARWLLNVFKIDRL</sequence>
<gene>
    <name evidence="1" type="ORF">LCGC14_1470840</name>
</gene>
<accession>A0A0F9JYD8</accession>
<proteinExistence type="predicted"/>
<name>A0A0F9JYD8_9ZZZZ</name>